<evidence type="ECO:0000313" key="2">
    <source>
        <dbReference type="Proteomes" id="UP000664032"/>
    </source>
</evidence>
<keyword evidence="2" id="KW-1185">Reference proteome</keyword>
<dbReference type="Proteomes" id="UP000664032">
    <property type="component" value="Unassembled WGS sequence"/>
</dbReference>
<name>A0ACB8GHW3_PSICU</name>
<sequence>MSSSTRPSISSASNVPGPKRNDTLPTEVIQRQDNEAPESEPPPKIWSVGDPFQYAPPKPEGDPWALLLEPLIKKDKMRCEAWKDEVQNLLIFAGLFSAVVTGFIIESYKNLQPDPEDVMINLLSQIATRLERVPGLNTTSTEPPLAQAQFSPSSSTIRVNTFWLISLVLSLATVLVGIVSLQWLREHQSYPDLTPRQRYAIYHMRDNGIKKWQAWSTFSIHWENGG</sequence>
<reference evidence="1" key="1">
    <citation type="submission" date="2021-10" db="EMBL/GenBank/DDBJ databases">
        <title>Psilocybe cubensis genome.</title>
        <authorList>
            <person name="Mckernan K.J."/>
            <person name="Crawford S."/>
            <person name="Trippe A."/>
            <person name="Kane L.T."/>
            <person name="Mclaughlin S."/>
        </authorList>
    </citation>
    <scope>NUCLEOTIDE SEQUENCE</scope>
    <source>
        <strain evidence="1">MGC-MH-2018</strain>
    </source>
</reference>
<comment type="caution">
    <text evidence="1">The sequence shown here is derived from an EMBL/GenBank/DDBJ whole genome shotgun (WGS) entry which is preliminary data.</text>
</comment>
<protein>
    <submittedName>
        <fullName evidence="1">Uncharacterized protein</fullName>
    </submittedName>
</protein>
<organism evidence="1 2">
    <name type="scientific">Psilocybe cubensis</name>
    <name type="common">Psychedelic mushroom</name>
    <name type="synonym">Stropharia cubensis</name>
    <dbReference type="NCBI Taxonomy" id="181762"/>
    <lineage>
        <taxon>Eukaryota</taxon>
        <taxon>Fungi</taxon>
        <taxon>Dikarya</taxon>
        <taxon>Basidiomycota</taxon>
        <taxon>Agaricomycotina</taxon>
        <taxon>Agaricomycetes</taxon>
        <taxon>Agaricomycetidae</taxon>
        <taxon>Agaricales</taxon>
        <taxon>Agaricineae</taxon>
        <taxon>Strophariaceae</taxon>
        <taxon>Psilocybe</taxon>
    </lineage>
</organism>
<gene>
    <name evidence="1" type="ORF">JR316_0012404</name>
</gene>
<accession>A0ACB8GHW3</accession>
<evidence type="ECO:0000313" key="1">
    <source>
        <dbReference type="EMBL" id="KAH9475293.1"/>
    </source>
</evidence>
<dbReference type="EMBL" id="JAFIQS020000012">
    <property type="protein sequence ID" value="KAH9475293.1"/>
    <property type="molecule type" value="Genomic_DNA"/>
</dbReference>
<proteinExistence type="predicted"/>